<evidence type="ECO:0000256" key="6">
    <source>
        <dbReference type="ARBA" id="ARBA00022974"/>
    </source>
</evidence>
<keyword evidence="3" id="KW-1003">Cell membrane</keyword>
<gene>
    <name evidence="12" type="ORF">PACLA_8A043534</name>
</gene>
<dbReference type="GO" id="GO:0005576">
    <property type="term" value="C:extracellular region"/>
    <property type="evidence" value="ECO:0007669"/>
    <property type="project" value="TreeGrafter"/>
</dbReference>
<dbReference type="Proteomes" id="UP001152795">
    <property type="component" value="Unassembled WGS sequence"/>
</dbReference>
<keyword evidence="13" id="KW-1185">Reference proteome</keyword>
<evidence type="ECO:0000256" key="8">
    <source>
        <dbReference type="ARBA" id="ARBA00023180"/>
    </source>
</evidence>
<keyword evidence="10" id="KW-0449">Lipoprotein</keyword>
<keyword evidence="7" id="KW-0472">Membrane</keyword>
<dbReference type="GO" id="GO:0009966">
    <property type="term" value="P:regulation of signal transduction"/>
    <property type="evidence" value="ECO:0007669"/>
    <property type="project" value="InterPro"/>
</dbReference>
<evidence type="ECO:0000256" key="2">
    <source>
        <dbReference type="ARBA" id="ARBA00010260"/>
    </source>
</evidence>
<dbReference type="GO" id="GO:0009986">
    <property type="term" value="C:cell surface"/>
    <property type="evidence" value="ECO:0007669"/>
    <property type="project" value="TreeGrafter"/>
</dbReference>
<dbReference type="PANTHER" id="PTHR10822:SF29">
    <property type="entry name" value="DIVISION ABNORMALLY DELAYED PROTEIN"/>
    <property type="match status" value="1"/>
</dbReference>
<sequence length="314" mass="35359">MPFKDVPQTLTAFLIKKLQPVQQVLRSLQTIGHVLDVIDNVQLSNECTSALVKMSYCSLCDGFSDVKPCPEYCTTIVSSCLEPYSQIEHEWSSFINKLENFHKLLAKSLDVSAMFTKLQAFLSDSISHASHSKVATKVSTHCRNITDYNGNTIISLRKQQPDSPRDLGNGDLYLTTDVQNSYDDLPTANDITKDLTFLRRNLSDIKYYMKMFYINLCFTDNLSTAPDDVSKCWLGTGLGRKVHHNVIVKNSSALQPDNSKTIEDDVLLFLRKAISDIRRIKTRPPINHGSGYGSGSGEDRNEGRNFLNMKLITY</sequence>
<dbReference type="AlphaFoldDB" id="A0A7D9IIJ0"/>
<dbReference type="GO" id="GO:0016477">
    <property type="term" value="P:cell migration"/>
    <property type="evidence" value="ECO:0007669"/>
    <property type="project" value="TreeGrafter"/>
</dbReference>
<dbReference type="GO" id="GO:0098552">
    <property type="term" value="C:side of membrane"/>
    <property type="evidence" value="ECO:0007669"/>
    <property type="project" value="UniProtKB-KW"/>
</dbReference>
<keyword evidence="5" id="KW-0732">Signal</keyword>
<keyword evidence="9" id="KW-0357">Heparan sulfate</keyword>
<dbReference type="Pfam" id="PF01153">
    <property type="entry name" value="Glypican"/>
    <property type="match status" value="1"/>
</dbReference>
<comment type="caution">
    <text evidence="12">The sequence shown here is derived from an EMBL/GenBank/DDBJ whole genome shotgun (WGS) entry which is preliminary data.</text>
</comment>
<accession>A0A7D9IIJ0</accession>
<keyword evidence="8" id="KW-0325">Glycoprotein</keyword>
<evidence type="ECO:0000256" key="4">
    <source>
        <dbReference type="ARBA" id="ARBA00022622"/>
    </source>
</evidence>
<proteinExistence type="inferred from homology"/>
<keyword evidence="4" id="KW-0336">GPI-anchor</keyword>
<dbReference type="InterPro" id="IPR001863">
    <property type="entry name" value="Glypican"/>
</dbReference>
<organism evidence="12 13">
    <name type="scientific">Paramuricea clavata</name>
    <name type="common">Red gorgonian</name>
    <name type="synonym">Violescent sea-whip</name>
    <dbReference type="NCBI Taxonomy" id="317549"/>
    <lineage>
        <taxon>Eukaryota</taxon>
        <taxon>Metazoa</taxon>
        <taxon>Cnidaria</taxon>
        <taxon>Anthozoa</taxon>
        <taxon>Octocorallia</taxon>
        <taxon>Malacalcyonacea</taxon>
        <taxon>Plexauridae</taxon>
        <taxon>Paramuricea</taxon>
    </lineage>
</organism>
<comment type="subcellular location">
    <subcellularLocation>
        <location evidence="1">Cell membrane</location>
        <topology evidence="1">Lipid-anchor</topology>
        <topology evidence="1">GPI-anchor</topology>
    </subcellularLocation>
</comment>
<evidence type="ECO:0000313" key="13">
    <source>
        <dbReference type="Proteomes" id="UP001152795"/>
    </source>
</evidence>
<evidence type="ECO:0000256" key="1">
    <source>
        <dbReference type="ARBA" id="ARBA00004609"/>
    </source>
</evidence>
<dbReference type="PANTHER" id="PTHR10822">
    <property type="entry name" value="GLYPICAN"/>
    <property type="match status" value="1"/>
</dbReference>
<evidence type="ECO:0000256" key="3">
    <source>
        <dbReference type="ARBA" id="ARBA00022475"/>
    </source>
</evidence>
<evidence type="ECO:0000256" key="10">
    <source>
        <dbReference type="ARBA" id="ARBA00023288"/>
    </source>
</evidence>
<name>A0A7D9IIJ0_PARCT</name>
<reference evidence="12" key="1">
    <citation type="submission" date="2020-04" db="EMBL/GenBank/DDBJ databases">
        <authorList>
            <person name="Alioto T."/>
            <person name="Alioto T."/>
            <person name="Gomez Garrido J."/>
        </authorList>
    </citation>
    <scope>NUCLEOTIDE SEQUENCE</scope>
    <source>
        <strain evidence="12">A484AB</strain>
    </source>
</reference>
<keyword evidence="6" id="KW-0654">Proteoglycan</keyword>
<evidence type="ECO:0000256" key="11">
    <source>
        <dbReference type="RuleBase" id="RU003518"/>
    </source>
</evidence>
<evidence type="ECO:0000256" key="5">
    <source>
        <dbReference type="ARBA" id="ARBA00022729"/>
    </source>
</evidence>
<dbReference type="OrthoDB" id="10010764at2759"/>
<comment type="similarity">
    <text evidence="2 11">Belongs to the glypican family.</text>
</comment>
<evidence type="ECO:0000313" key="12">
    <source>
        <dbReference type="EMBL" id="CAB4008472.1"/>
    </source>
</evidence>
<dbReference type="GO" id="GO:1905475">
    <property type="term" value="P:regulation of protein localization to membrane"/>
    <property type="evidence" value="ECO:0007669"/>
    <property type="project" value="TreeGrafter"/>
</dbReference>
<dbReference type="EMBL" id="CACRXK020006133">
    <property type="protein sequence ID" value="CAB4008472.1"/>
    <property type="molecule type" value="Genomic_DNA"/>
</dbReference>
<evidence type="ECO:0000256" key="7">
    <source>
        <dbReference type="ARBA" id="ARBA00023136"/>
    </source>
</evidence>
<protein>
    <submittedName>
        <fullName evidence="12">Glypican-5-like</fullName>
    </submittedName>
</protein>
<dbReference type="GO" id="GO:0005886">
    <property type="term" value="C:plasma membrane"/>
    <property type="evidence" value="ECO:0007669"/>
    <property type="project" value="UniProtKB-SubCell"/>
</dbReference>
<evidence type="ECO:0000256" key="9">
    <source>
        <dbReference type="ARBA" id="ARBA00023207"/>
    </source>
</evidence>